<protein>
    <submittedName>
        <fullName evidence="1">Uncharacterized protein</fullName>
    </submittedName>
</protein>
<keyword evidence="2" id="KW-1185">Reference proteome</keyword>
<gene>
    <name evidence="1" type="ORF">QE152_g8865</name>
</gene>
<evidence type="ECO:0000313" key="1">
    <source>
        <dbReference type="EMBL" id="KAK9739584.1"/>
    </source>
</evidence>
<dbReference type="AlphaFoldDB" id="A0AAW1M064"/>
<reference evidence="1 2" key="1">
    <citation type="journal article" date="2024" name="BMC Genomics">
        <title>De novo assembly and annotation of Popillia japonica's genome with initial clues to its potential as an invasive pest.</title>
        <authorList>
            <person name="Cucini C."/>
            <person name="Boschi S."/>
            <person name="Funari R."/>
            <person name="Cardaioli E."/>
            <person name="Iannotti N."/>
            <person name="Marturano G."/>
            <person name="Paoli F."/>
            <person name="Bruttini M."/>
            <person name="Carapelli A."/>
            <person name="Frati F."/>
            <person name="Nardi F."/>
        </authorList>
    </citation>
    <scope>NUCLEOTIDE SEQUENCE [LARGE SCALE GENOMIC DNA]</scope>
    <source>
        <strain evidence="1">DMR45628</strain>
    </source>
</reference>
<accession>A0AAW1M064</accession>
<dbReference type="Proteomes" id="UP001458880">
    <property type="component" value="Unassembled WGS sequence"/>
</dbReference>
<name>A0AAW1M064_POPJA</name>
<sequence>MLQSFLDKDLKTDYQTQIHLTNLGLIMIEISSEGRSIASFLAGFVVPLTTPYPQTAYAQTGGDAGWDLKWADGISEESSCVALAYLVF</sequence>
<organism evidence="1 2">
    <name type="scientific">Popillia japonica</name>
    <name type="common">Japanese beetle</name>
    <dbReference type="NCBI Taxonomy" id="7064"/>
    <lineage>
        <taxon>Eukaryota</taxon>
        <taxon>Metazoa</taxon>
        <taxon>Ecdysozoa</taxon>
        <taxon>Arthropoda</taxon>
        <taxon>Hexapoda</taxon>
        <taxon>Insecta</taxon>
        <taxon>Pterygota</taxon>
        <taxon>Neoptera</taxon>
        <taxon>Endopterygota</taxon>
        <taxon>Coleoptera</taxon>
        <taxon>Polyphaga</taxon>
        <taxon>Scarabaeiformia</taxon>
        <taxon>Scarabaeidae</taxon>
        <taxon>Rutelinae</taxon>
        <taxon>Popillia</taxon>
    </lineage>
</organism>
<evidence type="ECO:0000313" key="2">
    <source>
        <dbReference type="Proteomes" id="UP001458880"/>
    </source>
</evidence>
<dbReference type="EMBL" id="JASPKY010000073">
    <property type="protein sequence ID" value="KAK9739584.1"/>
    <property type="molecule type" value="Genomic_DNA"/>
</dbReference>
<proteinExistence type="predicted"/>
<comment type="caution">
    <text evidence="1">The sequence shown here is derived from an EMBL/GenBank/DDBJ whole genome shotgun (WGS) entry which is preliminary data.</text>
</comment>